<evidence type="ECO:0008006" key="2">
    <source>
        <dbReference type="Google" id="ProtNLM"/>
    </source>
</evidence>
<dbReference type="AlphaFoldDB" id="A0A6N2VXM0"/>
<accession>A0A6N2VXM0</accession>
<organism evidence="1">
    <name type="scientific">[Clostridium] nexile</name>
    <dbReference type="NCBI Taxonomy" id="29361"/>
    <lineage>
        <taxon>Bacteria</taxon>
        <taxon>Bacillati</taxon>
        <taxon>Bacillota</taxon>
        <taxon>Clostridia</taxon>
        <taxon>Lachnospirales</taxon>
        <taxon>Lachnospiraceae</taxon>
        <taxon>Tyzzerella</taxon>
    </lineage>
</organism>
<gene>
    <name evidence="1" type="ORF">CNLFYP112_02987</name>
</gene>
<sequence>MKVQKILLELKKNNLLDDRDIFTYATIQNAFGGAIEVIRGGVLISVCHEKLYIHRAKLDNSYGECYFEFYVSELQDVKGKAGLFGGRFSFVVNGQRYRFQLPSRANAFVDYFTKK</sequence>
<proteinExistence type="predicted"/>
<reference evidence="1" key="1">
    <citation type="submission" date="2019-11" db="EMBL/GenBank/DDBJ databases">
        <authorList>
            <person name="Feng L."/>
        </authorList>
    </citation>
    <scope>NUCLEOTIDE SEQUENCE</scope>
    <source>
        <strain evidence="1">CnexileLFYP112</strain>
    </source>
</reference>
<evidence type="ECO:0000313" key="1">
    <source>
        <dbReference type="EMBL" id="VYT34838.1"/>
    </source>
</evidence>
<name>A0A6N2VXM0_9FIRM</name>
<dbReference type="EMBL" id="CACRTG010000041">
    <property type="protein sequence ID" value="VYT34838.1"/>
    <property type="molecule type" value="Genomic_DNA"/>
</dbReference>
<protein>
    <recommendedName>
        <fullName evidence="2">YokE-like PH domain-containing protein</fullName>
    </recommendedName>
</protein>